<proteinExistence type="predicted"/>
<keyword evidence="1" id="KW-0732">Signal</keyword>
<protein>
    <submittedName>
        <fullName evidence="2">Uncharacterized protein</fullName>
    </submittedName>
</protein>
<accession>A0A139HJ43</accession>
<feature type="chain" id="PRO_5007806601" evidence="1">
    <location>
        <begin position="19"/>
        <end position="101"/>
    </location>
</feature>
<gene>
    <name evidence="2" type="ORF">AC578_7813</name>
</gene>
<reference evidence="2 3" key="1">
    <citation type="submission" date="2015-07" db="EMBL/GenBank/DDBJ databases">
        <title>Comparative genomics of the Sigatoka disease complex on banana suggests a link between parallel evolutionary changes in Pseudocercospora fijiensis and Pseudocercospora eumusae and increased virulence on the banana host.</title>
        <authorList>
            <person name="Chang T.-C."/>
            <person name="Salvucci A."/>
            <person name="Crous P.W."/>
            <person name="Stergiopoulos I."/>
        </authorList>
    </citation>
    <scope>NUCLEOTIDE SEQUENCE [LARGE SCALE GENOMIC DNA]</scope>
    <source>
        <strain evidence="2 3">CBS 114824</strain>
    </source>
</reference>
<evidence type="ECO:0000256" key="1">
    <source>
        <dbReference type="SAM" id="SignalP"/>
    </source>
</evidence>
<name>A0A139HJ43_9PEZI</name>
<comment type="caution">
    <text evidence="2">The sequence shown here is derived from an EMBL/GenBank/DDBJ whole genome shotgun (WGS) entry which is preliminary data.</text>
</comment>
<dbReference type="OrthoDB" id="4186099at2759"/>
<evidence type="ECO:0000313" key="3">
    <source>
        <dbReference type="Proteomes" id="UP000070133"/>
    </source>
</evidence>
<organism evidence="2 3">
    <name type="scientific">Pseudocercospora eumusae</name>
    <dbReference type="NCBI Taxonomy" id="321146"/>
    <lineage>
        <taxon>Eukaryota</taxon>
        <taxon>Fungi</taxon>
        <taxon>Dikarya</taxon>
        <taxon>Ascomycota</taxon>
        <taxon>Pezizomycotina</taxon>
        <taxon>Dothideomycetes</taxon>
        <taxon>Dothideomycetidae</taxon>
        <taxon>Mycosphaerellales</taxon>
        <taxon>Mycosphaerellaceae</taxon>
        <taxon>Pseudocercospora</taxon>
    </lineage>
</organism>
<evidence type="ECO:0000313" key="2">
    <source>
        <dbReference type="EMBL" id="KXT02423.1"/>
    </source>
</evidence>
<dbReference type="STRING" id="321146.A0A139HJ43"/>
<feature type="signal peptide" evidence="1">
    <location>
        <begin position="1"/>
        <end position="18"/>
    </location>
</feature>
<dbReference type="Proteomes" id="UP000070133">
    <property type="component" value="Unassembled WGS sequence"/>
</dbReference>
<sequence length="101" mass="11019">MANLSLISLMTIATAATALNVPRQTYCINGLSYCGRDLVAIGYKDRMIELMKANGEATDIEHMNDTLFNCNPTKDGSISFNSFCMFGCEDGGEGEDAFCQR</sequence>
<keyword evidence="3" id="KW-1185">Reference proteome</keyword>
<dbReference type="AlphaFoldDB" id="A0A139HJ43"/>
<dbReference type="EMBL" id="LFZN01000042">
    <property type="protein sequence ID" value="KXT02423.1"/>
    <property type="molecule type" value="Genomic_DNA"/>
</dbReference>